<organism evidence="1 2">
    <name type="scientific">Taxus chinensis</name>
    <name type="common">Chinese yew</name>
    <name type="synonym">Taxus wallichiana var. chinensis</name>
    <dbReference type="NCBI Taxonomy" id="29808"/>
    <lineage>
        <taxon>Eukaryota</taxon>
        <taxon>Viridiplantae</taxon>
        <taxon>Streptophyta</taxon>
        <taxon>Embryophyta</taxon>
        <taxon>Tracheophyta</taxon>
        <taxon>Spermatophyta</taxon>
        <taxon>Pinopsida</taxon>
        <taxon>Pinidae</taxon>
        <taxon>Conifers II</taxon>
        <taxon>Cupressales</taxon>
        <taxon>Taxaceae</taxon>
        <taxon>Taxus</taxon>
    </lineage>
</organism>
<evidence type="ECO:0000313" key="1">
    <source>
        <dbReference type="EMBL" id="KAH9297894.1"/>
    </source>
</evidence>
<dbReference type="Proteomes" id="UP000824469">
    <property type="component" value="Unassembled WGS sequence"/>
</dbReference>
<accession>A0AA38F9X9</accession>
<sequence>VMVVSVGGGRFTCRVVMAASVVIVGMHSGNEGAEGGGISMAIVGPEERGEISKKMLAMADESGFEICDEQDWERW</sequence>
<feature type="non-terminal residue" evidence="1">
    <location>
        <position position="75"/>
    </location>
</feature>
<dbReference type="EMBL" id="JAHRHJ020000010">
    <property type="protein sequence ID" value="KAH9297894.1"/>
    <property type="molecule type" value="Genomic_DNA"/>
</dbReference>
<protein>
    <submittedName>
        <fullName evidence="1">Uncharacterized protein</fullName>
    </submittedName>
</protein>
<gene>
    <name evidence="1" type="ORF">KI387_029576</name>
</gene>
<name>A0AA38F9X9_TAXCH</name>
<proteinExistence type="predicted"/>
<comment type="caution">
    <text evidence="1">The sequence shown here is derived from an EMBL/GenBank/DDBJ whole genome shotgun (WGS) entry which is preliminary data.</text>
</comment>
<feature type="non-terminal residue" evidence="1">
    <location>
        <position position="1"/>
    </location>
</feature>
<reference evidence="1 2" key="1">
    <citation type="journal article" date="2021" name="Nat. Plants">
        <title>The Taxus genome provides insights into paclitaxel biosynthesis.</title>
        <authorList>
            <person name="Xiong X."/>
            <person name="Gou J."/>
            <person name="Liao Q."/>
            <person name="Li Y."/>
            <person name="Zhou Q."/>
            <person name="Bi G."/>
            <person name="Li C."/>
            <person name="Du R."/>
            <person name="Wang X."/>
            <person name="Sun T."/>
            <person name="Guo L."/>
            <person name="Liang H."/>
            <person name="Lu P."/>
            <person name="Wu Y."/>
            <person name="Zhang Z."/>
            <person name="Ro D.K."/>
            <person name="Shang Y."/>
            <person name="Huang S."/>
            <person name="Yan J."/>
        </authorList>
    </citation>
    <scope>NUCLEOTIDE SEQUENCE [LARGE SCALE GENOMIC DNA]</scope>
    <source>
        <strain evidence="1">Ta-2019</strain>
    </source>
</reference>
<dbReference type="AlphaFoldDB" id="A0AA38F9X9"/>
<keyword evidence="2" id="KW-1185">Reference proteome</keyword>
<evidence type="ECO:0000313" key="2">
    <source>
        <dbReference type="Proteomes" id="UP000824469"/>
    </source>
</evidence>